<dbReference type="GO" id="GO:0016628">
    <property type="term" value="F:oxidoreductase activity, acting on the CH-CH group of donors, NAD or NADP as acceptor"/>
    <property type="evidence" value="ECO:0007669"/>
    <property type="project" value="InterPro"/>
</dbReference>
<gene>
    <name evidence="5" type="ORF">BP422_01935</name>
</gene>
<dbReference type="Pfam" id="PF03721">
    <property type="entry name" value="UDPG_MGDP_dh_N"/>
    <property type="match status" value="1"/>
</dbReference>
<dbReference type="InterPro" id="IPR017476">
    <property type="entry name" value="UDP-Glc/GDP-Man"/>
</dbReference>
<dbReference type="PANTHER" id="PTHR43491:SF1">
    <property type="entry name" value="UDP-N-ACETYL-D-MANNOSAMINE DEHYDROGENASE"/>
    <property type="match status" value="1"/>
</dbReference>
<evidence type="ECO:0000256" key="2">
    <source>
        <dbReference type="ARBA" id="ARBA00023027"/>
    </source>
</evidence>
<evidence type="ECO:0000259" key="4">
    <source>
        <dbReference type="SMART" id="SM00984"/>
    </source>
</evidence>
<dbReference type="PIRSF" id="PIRSF000124">
    <property type="entry name" value="UDPglc_GDPman_dh"/>
    <property type="match status" value="1"/>
</dbReference>
<dbReference type="Pfam" id="PF00984">
    <property type="entry name" value="UDPG_MGDP_dh"/>
    <property type="match status" value="1"/>
</dbReference>
<organism evidence="5 6">
    <name type="scientific">Brevibacillus formosus</name>
    <dbReference type="NCBI Taxonomy" id="54913"/>
    <lineage>
        <taxon>Bacteria</taxon>
        <taxon>Bacillati</taxon>
        <taxon>Bacillota</taxon>
        <taxon>Bacilli</taxon>
        <taxon>Bacillales</taxon>
        <taxon>Paenibacillaceae</taxon>
        <taxon>Brevibacillus</taxon>
    </lineage>
</organism>
<sequence length="453" mass="50864">MARYEELQQKIQRKTARVGVIGLGYVGLPLAVETIKSGYTVIGIDLHGGKIESLKRGESYVQDISNETLKECLATNRFFPTTDYSVIEELDAISICVPTPLSPNQDPDTSYIINVVEQIKRFMKRGMLITLESTTYPGTTEELIQREFEKLGYRAGIDFFLCYSPERVDPGNRKYSTYNTPKVIGGTTERCMELGTLLYGNLVKTVVPVSSPKVAEMSKLLENTFRSVNIAFMNEMAMMCDRMGINVWEVIKAASTKPFGFMPFYPGPGIGGHCIPLDPMYLSWKAKGFRFHSQFIEIAQSINDNMPDYVRNKTAQVLNIYAKAINSSRILILGMAYKPEVDDLRESPGLEIYELFTNSGATVDYYDPYAQSFVNKKGEIVHSIANDYEAFKTYDCMVLITNHQCFAYQELADLGVAIIDTRNAFEGITNPNVYRIGTSVAIKQEKEVVSLLA</sequence>
<dbReference type="NCBIfam" id="TIGR03026">
    <property type="entry name" value="NDP-sugDHase"/>
    <property type="match status" value="1"/>
</dbReference>
<dbReference type="SMART" id="SM00984">
    <property type="entry name" value="UDPG_MGDP_dh_C"/>
    <property type="match status" value="1"/>
</dbReference>
<accession>A0A220MBP1</accession>
<dbReference type="SUPFAM" id="SSF48179">
    <property type="entry name" value="6-phosphogluconate dehydrogenase C-terminal domain-like"/>
    <property type="match status" value="1"/>
</dbReference>
<evidence type="ECO:0000313" key="5">
    <source>
        <dbReference type="EMBL" id="ASJ52407.1"/>
    </source>
</evidence>
<dbReference type="SUPFAM" id="SSF52413">
    <property type="entry name" value="UDP-glucose/GDP-mannose dehydrogenase C-terminal domain"/>
    <property type="match status" value="1"/>
</dbReference>
<dbReference type="Gene3D" id="3.40.50.720">
    <property type="entry name" value="NAD(P)-binding Rossmann-like Domain"/>
    <property type="match status" value="2"/>
</dbReference>
<dbReference type="GO" id="GO:0000271">
    <property type="term" value="P:polysaccharide biosynthetic process"/>
    <property type="evidence" value="ECO:0007669"/>
    <property type="project" value="InterPro"/>
</dbReference>
<dbReference type="AlphaFoldDB" id="A0A220MBP1"/>
<dbReference type="PIRSF" id="PIRSF500136">
    <property type="entry name" value="UDP_ManNAc_DH"/>
    <property type="match status" value="1"/>
</dbReference>
<dbReference type="GO" id="GO:0051287">
    <property type="term" value="F:NAD binding"/>
    <property type="evidence" value="ECO:0007669"/>
    <property type="project" value="InterPro"/>
</dbReference>
<dbReference type="GO" id="GO:0016616">
    <property type="term" value="F:oxidoreductase activity, acting on the CH-OH group of donors, NAD or NADP as acceptor"/>
    <property type="evidence" value="ECO:0007669"/>
    <property type="project" value="InterPro"/>
</dbReference>
<keyword evidence="2" id="KW-0520">NAD</keyword>
<dbReference type="SUPFAM" id="SSF51735">
    <property type="entry name" value="NAD(P)-binding Rossmann-fold domains"/>
    <property type="match status" value="1"/>
</dbReference>
<dbReference type="InterPro" id="IPR028359">
    <property type="entry name" value="UDP_ManNAc/GlcNAc_DH"/>
</dbReference>
<dbReference type="Proteomes" id="UP000197781">
    <property type="component" value="Chromosome"/>
</dbReference>
<protein>
    <submittedName>
        <fullName evidence="5">UDP-N-acetyl-D-glucosamine dehydrogenase</fullName>
    </submittedName>
</protein>
<dbReference type="InterPro" id="IPR008927">
    <property type="entry name" value="6-PGluconate_DH-like_C_sf"/>
</dbReference>
<reference evidence="5 6" key="1">
    <citation type="submission" date="2016-11" db="EMBL/GenBank/DDBJ databases">
        <authorList>
            <person name="Jaros S."/>
            <person name="Januszkiewicz K."/>
            <person name="Wedrychowicz H."/>
        </authorList>
    </citation>
    <scope>NUCLEOTIDE SEQUENCE [LARGE SCALE GENOMIC DNA]</scope>
    <source>
        <strain evidence="5 6">NF2</strain>
    </source>
</reference>
<evidence type="ECO:0000256" key="1">
    <source>
        <dbReference type="ARBA" id="ARBA00023002"/>
    </source>
</evidence>
<dbReference type="InterPro" id="IPR014027">
    <property type="entry name" value="UDP-Glc/GDP-Man_DH_C"/>
</dbReference>
<dbReference type="InterPro" id="IPR001732">
    <property type="entry name" value="UDP-Glc/GDP-Man_DH_N"/>
</dbReference>
<proteinExistence type="inferred from homology"/>
<dbReference type="InterPro" id="IPR014026">
    <property type="entry name" value="UDP-Glc/GDP-Man_DH_dimer"/>
</dbReference>
<dbReference type="Pfam" id="PF03720">
    <property type="entry name" value="UDPG_MGDP_dh_C"/>
    <property type="match status" value="1"/>
</dbReference>
<dbReference type="InterPro" id="IPR036291">
    <property type="entry name" value="NAD(P)-bd_dom_sf"/>
</dbReference>
<dbReference type="KEGG" id="bfm:BP422_01935"/>
<dbReference type="PANTHER" id="PTHR43491">
    <property type="entry name" value="UDP-N-ACETYL-D-MANNOSAMINE DEHYDROGENASE"/>
    <property type="match status" value="1"/>
</dbReference>
<dbReference type="RefSeq" id="WP_088906322.1">
    <property type="nucleotide sequence ID" value="NZ_CP018145.1"/>
</dbReference>
<evidence type="ECO:0000313" key="6">
    <source>
        <dbReference type="Proteomes" id="UP000197781"/>
    </source>
</evidence>
<comment type="similarity">
    <text evidence="3">Belongs to the UDP-glucose/GDP-mannose dehydrogenase family.</text>
</comment>
<evidence type="ECO:0000256" key="3">
    <source>
        <dbReference type="PIRNR" id="PIRNR000124"/>
    </source>
</evidence>
<dbReference type="EMBL" id="CP018145">
    <property type="protein sequence ID" value="ASJ52407.1"/>
    <property type="molecule type" value="Genomic_DNA"/>
</dbReference>
<dbReference type="InterPro" id="IPR036220">
    <property type="entry name" value="UDP-Glc/GDP-Man_DH_C_sf"/>
</dbReference>
<keyword evidence="1" id="KW-0560">Oxidoreductase</keyword>
<feature type="domain" description="UDP-glucose/GDP-mannose dehydrogenase C-terminal" evidence="4">
    <location>
        <begin position="331"/>
        <end position="427"/>
    </location>
</feature>
<name>A0A220MBP1_9BACL</name>